<keyword evidence="3" id="KW-1003">Cell membrane</keyword>
<dbReference type="GO" id="GO:0005886">
    <property type="term" value="C:plasma membrane"/>
    <property type="evidence" value="ECO:0007669"/>
    <property type="project" value="UniProtKB-SubCell"/>
</dbReference>
<dbReference type="HOGENOM" id="CLU_028518_5_4_11"/>
<dbReference type="InterPro" id="IPR035906">
    <property type="entry name" value="MetI-like_sf"/>
</dbReference>
<keyword evidence="6 7" id="KW-0472">Membrane</keyword>
<comment type="subcellular location">
    <subcellularLocation>
        <location evidence="1 7">Cell membrane</location>
        <topology evidence="1 7">Multi-pass membrane protein</topology>
    </subcellularLocation>
</comment>
<feature type="transmembrane region" description="Helical" evidence="7">
    <location>
        <begin position="38"/>
        <end position="60"/>
    </location>
</feature>
<evidence type="ECO:0000256" key="3">
    <source>
        <dbReference type="ARBA" id="ARBA00022475"/>
    </source>
</evidence>
<dbReference type="InterPro" id="IPR000515">
    <property type="entry name" value="MetI-like"/>
</dbReference>
<keyword evidence="4 7" id="KW-0812">Transmembrane</keyword>
<dbReference type="Gene3D" id="1.10.3720.10">
    <property type="entry name" value="MetI-like"/>
    <property type="match status" value="1"/>
</dbReference>
<dbReference type="InterPro" id="IPR025966">
    <property type="entry name" value="OppC_N"/>
</dbReference>
<gene>
    <name evidence="9" type="ordered locus">PACID_06720</name>
</gene>
<evidence type="ECO:0000313" key="9">
    <source>
        <dbReference type="EMBL" id="AFV88511.1"/>
    </source>
</evidence>
<reference evidence="9 10" key="1">
    <citation type="journal article" date="2012" name="BMC Genomics">
        <title>The genome sequence of Propionibacterium acidipropionici provides insights into its biotechnological and industrial potential.</title>
        <authorList>
            <person name="Parizzi L.P."/>
            <person name="Grassi M.C."/>
            <person name="Llerena L.A."/>
            <person name="Carazzolle M.F."/>
            <person name="Queiroz V.L."/>
            <person name="Lunardi I."/>
            <person name="Zeidler A.F."/>
            <person name="Teixeira P.J."/>
            <person name="Mieczkowski P."/>
            <person name="Rincones J."/>
            <person name="Pereira G.A."/>
        </authorList>
    </citation>
    <scope>NUCLEOTIDE SEQUENCE [LARGE SCALE GENOMIC DNA]</scope>
    <source>
        <strain evidence="10">ATCC 4875 / DSM 20272 / JCM 6432 / NBRC 12425 / NCIMB 8070</strain>
    </source>
</reference>
<dbReference type="PANTHER" id="PTHR43386:SF1">
    <property type="entry name" value="D,D-DIPEPTIDE TRANSPORT SYSTEM PERMEASE PROTEIN DDPC-RELATED"/>
    <property type="match status" value="1"/>
</dbReference>
<dbReference type="RefSeq" id="WP_015069424.1">
    <property type="nucleotide sequence ID" value="NC_019395.1"/>
</dbReference>
<dbReference type="KEGG" id="pbo:PACID_06720"/>
<evidence type="ECO:0000313" key="10">
    <source>
        <dbReference type="Proteomes" id="UP000000214"/>
    </source>
</evidence>
<dbReference type="GeneID" id="88083720"/>
<feature type="transmembrane region" description="Helical" evidence="7">
    <location>
        <begin position="278"/>
        <end position="299"/>
    </location>
</feature>
<feature type="domain" description="ABC transmembrane type-1" evidence="8">
    <location>
        <begin position="103"/>
        <end position="301"/>
    </location>
</feature>
<evidence type="ECO:0000256" key="2">
    <source>
        <dbReference type="ARBA" id="ARBA00022448"/>
    </source>
</evidence>
<proteinExistence type="inferred from homology"/>
<dbReference type="Pfam" id="PF00528">
    <property type="entry name" value="BPD_transp_1"/>
    <property type="match status" value="1"/>
</dbReference>
<name>K7RQE4_ACIA4</name>
<feature type="transmembrane region" description="Helical" evidence="7">
    <location>
        <begin position="106"/>
        <end position="131"/>
    </location>
</feature>
<evidence type="ECO:0000259" key="8">
    <source>
        <dbReference type="PROSITE" id="PS50928"/>
    </source>
</evidence>
<evidence type="ECO:0000256" key="5">
    <source>
        <dbReference type="ARBA" id="ARBA00022989"/>
    </source>
</evidence>
<sequence length="335" mass="35251">MSTATTDIAAPAPRRKGWTRFVPFAGYLRQSVGWQRGMLIAGLVITGVFVLVAILAPLLAPYGYADLRDDRGPFDSQAAPSAGHLLGTTVGGFDVLSRVIWGARTAVLVVILAVVMSLFIGVALGLLSGYFGGWFDRIVVVIADAIYAFPSLLLAIVMSIAISGGQSSMMGGILAAAISITVVFVPQYLRVVRSETVRIKSEAYVESAKVVGASSMRIMTRHVLRNATRTLPLIITLNASEAILTLAGLGFLGFGIEPTAAAEWGYDLNKAVADVSAGVWWTAVFPGLAIVLGVLGLTLTGESINDLADPRLRGRRAAPAEDLMAEGATSEEAES</sequence>
<dbReference type="eggNOG" id="COG1173">
    <property type="taxonomic scope" value="Bacteria"/>
</dbReference>
<dbReference type="PANTHER" id="PTHR43386">
    <property type="entry name" value="OLIGOPEPTIDE TRANSPORT SYSTEM PERMEASE PROTEIN APPC"/>
    <property type="match status" value="1"/>
</dbReference>
<evidence type="ECO:0000256" key="7">
    <source>
        <dbReference type="RuleBase" id="RU363032"/>
    </source>
</evidence>
<feature type="transmembrane region" description="Helical" evidence="7">
    <location>
        <begin position="138"/>
        <end position="162"/>
    </location>
</feature>
<dbReference type="Proteomes" id="UP000000214">
    <property type="component" value="Chromosome"/>
</dbReference>
<dbReference type="SUPFAM" id="SSF161098">
    <property type="entry name" value="MetI-like"/>
    <property type="match status" value="1"/>
</dbReference>
<dbReference type="EMBL" id="CP003493">
    <property type="protein sequence ID" value="AFV88511.1"/>
    <property type="molecule type" value="Genomic_DNA"/>
</dbReference>
<protein>
    <submittedName>
        <fullName evidence="9">Binding-protein-dependent transport systems inner membrane component</fullName>
    </submittedName>
</protein>
<dbReference type="AlphaFoldDB" id="K7RQE4"/>
<evidence type="ECO:0000256" key="1">
    <source>
        <dbReference type="ARBA" id="ARBA00004651"/>
    </source>
</evidence>
<evidence type="ECO:0000256" key="4">
    <source>
        <dbReference type="ARBA" id="ARBA00022692"/>
    </source>
</evidence>
<comment type="similarity">
    <text evidence="7">Belongs to the binding-protein-dependent transport system permease family.</text>
</comment>
<dbReference type="PROSITE" id="PS50928">
    <property type="entry name" value="ABC_TM1"/>
    <property type="match status" value="1"/>
</dbReference>
<dbReference type="PATRIC" id="fig|1171373.8.peg.679"/>
<organism evidence="9 10">
    <name type="scientific">Acidipropionibacterium acidipropionici (strain ATCC 4875 / DSM 20272 / JCM 6432 / NBRC 12425 / NCIMB 8070 / 4)</name>
    <name type="common">Propionibacterium acidipropionici</name>
    <dbReference type="NCBI Taxonomy" id="1171373"/>
    <lineage>
        <taxon>Bacteria</taxon>
        <taxon>Bacillati</taxon>
        <taxon>Actinomycetota</taxon>
        <taxon>Actinomycetes</taxon>
        <taxon>Propionibacteriales</taxon>
        <taxon>Propionibacteriaceae</taxon>
        <taxon>Acidipropionibacterium</taxon>
    </lineage>
</organism>
<feature type="transmembrane region" description="Helical" evidence="7">
    <location>
        <begin position="231"/>
        <end position="256"/>
    </location>
</feature>
<keyword evidence="5 7" id="KW-1133">Transmembrane helix</keyword>
<evidence type="ECO:0000256" key="6">
    <source>
        <dbReference type="ARBA" id="ARBA00023136"/>
    </source>
</evidence>
<dbReference type="STRING" id="1171373.PACID_06720"/>
<dbReference type="Pfam" id="PF12911">
    <property type="entry name" value="OppC_N"/>
    <property type="match status" value="1"/>
</dbReference>
<feature type="transmembrane region" description="Helical" evidence="7">
    <location>
        <begin position="168"/>
        <end position="189"/>
    </location>
</feature>
<dbReference type="GO" id="GO:0055085">
    <property type="term" value="P:transmembrane transport"/>
    <property type="evidence" value="ECO:0007669"/>
    <property type="project" value="InterPro"/>
</dbReference>
<dbReference type="InterPro" id="IPR050366">
    <property type="entry name" value="BP-dependent_transpt_permease"/>
</dbReference>
<dbReference type="CDD" id="cd06261">
    <property type="entry name" value="TM_PBP2"/>
    <property type="match status" value="1"/>
</dbReference>
<accession>K7RQE4</accession>
<keyword evidence="2 7" id="KW-0813">Transport</keyword>